<dbReference type="Gene3D" id="3.30.1370.110">
    <property type="match status" value="1"/>
</dbReference>
<evidence type="ECO:0000259" key="3">
    <source>
        <dbReference type="PROSITE" id="PS51140"/>
    </source>
</evidence>
<dbReference type="SUPFAM" id="SSF160443">
    <property type="entry name" value="SMR domain-like"/>
    <property type="match status" value="1"/>
</dbReference>
<dbReference type="CDD" id="cd14279">
    <property type="entry name" value="CUE"/>
    <property type="match status" value="2"/>
</dbReference>
<dbReference type="STRING" id="683960.A0A1E3NXI8"/>
<evidence type="ECO:0000313" key="4">
    <source>
        <dbReference type="EMBL" id="ODQ57392.1"/>
    </source>
</evidence>
<dbReference type="GO" id="GO:0043130">
    <property type="term" value="F:ubiquitin binding"/>
    <property type="evidence" value="ECO:0007669"/>
    <property type="project" value="InterPro"/>
</dbReference>
<evidence type="ECO:0000259" key="2">
    <source>
        <dbReference type="PROSITE" id="PS50828"/>
    </source>
</evidence>
<sequence>MTECFPDVPKDAIFDAVEEADGDFNKAFDIIMTTYSGDAQQSDETSDEPDVEDPSFKISSLAEAFPHIDVEIISKTLLDCDNDSEKAIESLLNHDIIVEFEQKLELEEINKNQNSNRTWVQVNERIYHISELLHVELNVAKSYYHKNGGNIVQALVDIIYNLRNEEKRAKEQLKPKTTNNIPYGGRVQNHSTSSKPVYKGRRKRRNSEANQEYVYNENSPEVSELASLIYDDPHLVNINWEFNQEALVFFKGNVTNVIALDLFIVEHNGVKETYQNESKTISINNNNNNRITTPIKPPSFKFTQVLPKPTSTVLRSPSIEDDLTSQQIALQRVQLRKCREINKLDLHGFHVKNARDTTAKALRDWWQDELKAREASGRAAYSAKAREVEPFIVVTGKGLHSEGGVSKVRASIKKWMKNSEFYALEEEARFVVIGLKS</sequence>
<evidence type="ECO:0008006" key="6">
    <source>
        <dbReference type="Google" id="ProtNLM"/>
    </source>
</evidence>
<dbReference type="PANTHER" id="PTHR46535:SF1">
    <property type="entry name" value="NEDD4-BINDING PROTEIN 2"/>
    <property type="match status" value="1"/>
</dbReference>
<dbReference type="GO" id="GO:0004519">
    <property type="term" value="F:endonuclease activity"/>
    <property type="evidence" value="ECO:0007669"/>
    <property type="project" value="TreeGrafter"/>
</dbReference>
<feature type="domain" description="CUE" evidence="3">
    <location>
        <begin position="53"/>
        <end position="97"/>
    </location>
</feature>
<dbReference type="AlphaFoldDB" id="A0A1E3NXI8"/>
<dbReference type="PROSITE" id="PS50828">
    <property type="entry name" value="SMR"/>
    <property type="match status" value="1"/>
</dbReference>
<evidence type="ECO:0000256" key="1">
    <source>
        <dbReference type="SAM" id="MobiDB-lite"/>
    </source>
</evidence>
<feature type="region of interest" description="Disordered" evidence="1">
    <location>
        <begin position="170"/>
        <end position="213"/>
    </location>
</feature>
<dbReference type="InterPro" id="IPR036063">
    <property type="entry name" value="Smr_dom_sf"/>
</dbReference>
<evidence type="ECO:0000313" key="5">
    <source>
        <dbReference type="Proteomes" id="UP000094112"/>
    </source>
</evidence>
<dbReference type="InterPro" id="IPR052772">
    <property type="entry name" value="Endo/PolyKinase_Domain-Protein"/>
</dbReference>
<dbReference type="RefSeq" id="XP_019036599.1">
    <property type="nucleotide sequence ID" value="XM_019185113.1"/>
</dbReference>
<dbReference type="InterPro" id="IPR003892">
    <property type="entry name" value="CUE"/>
</dbReference>
<gene>
    <name evidence="4" type="ORF">WICANDRAFT_80735</name>
</gene>
<proteinExistence type="predicted"/>
<keyword evidence="5" id="KW-1185">Reference proteome</keyword>
<protein>
    <recommendedName>
        <fullName evidence="6">Smr domain-containing protein</fullName>
    </recommendedName>
</protein>
<dbReference type="SMART" id="SM00463">
    <property type="entry name" value="SMR"/>
    <property type="match status" value="1"/>
</dbReference>
<dbReference type="SUPFAM" id="SSF46934">
    <property type="entry name" value="UBA-like"/>
    <property type="match status" value="1"/>
</dbReference>
<feature type="domain" description="Smr" evidence="2">
    <location>
        <begin position="344"/>
        <end position="437"/>
    </location>
</feature>
<dbReference type="OrthoDB" id="4080456at2759"/>
<dbReference type="GO" id="GO:0005634">
    <property type="term" value="C:nucleus"/>
    <property type="evidence" value="ECO:0007669"/>
    <property type="project" value="TreeGrafter"/>
</dbReference>
<dbReference type="Gene3D" id="1.10.8.10">
    <property type="entry name" value="DNA helicase RuvA subunit, C-terminal domain"/>
    <property type="match status" value="1"/>
</dbReference>
<dbReference type="Proteomes" id="UP000094112">
    <property type="component" value="Unassembled WGS sequence"/>
</dbReference>
<reference evidence="4 5" key="1">
    <citation type="journal article" date="2016" name="Proc. Natl. Acad. Sci. U.S.A.">
        <title>Comparative genomics of biotechnologically important yeasts.</title>
        <authorList>
            <person name="Riley R."/>
            <person name="Haridas S."/>
            <person name="Wolfe K.H."/>
            <person name="Lopes M.R."/>
            <person name="Hittinger C.T."/>
            <person name="Goeker M."/>
            <person name="Salamov A.A."/>
            <person name="Wisecaver J.H."/>
            <person name="Long T.M."/>
            <person name="Calvey C.H."/>
            <person name="Aerts A.L."/>
            <person name="Barry K.W."/>
            <person name="Choi C."/>
            <person name="Clum A."/>
            <person name="Coughlan A.Y."/>
            <person name="Deshpande S."/>
            <person name="Douglass A.P."/>
            <person name="Hanson S.J."/>
            <person name="Klenk H.-P."/>
            <person name="LaButti K.M."/>
            <person name="Lapidus A."/>
            <person name="Lindquist E.A."/>
            <person name="Lipzen A.M."/>
            <person name="Meier-Kolthoff J.P."/>
            <person name="Ohm R.A."/>
            <person name="Otillar R.P."/>
            <person name="Pangilinan J.L."/>
            <person name="Peng Y."/>
            <person name="Rokas A."/>
            <person name="Rosa C.A."/>
            <person name="Scheuner C."/>
            <person name="Sibirny A.A."/>
            <person name="Slot J.C."/>
            <person name="Stielow J.B."/>
            <person name="Sun H."/>
            <person name="Kurtzman C.P."/>
            <person name="Blackwell M."/>
            <person name="Grigoriev I.V."/>
            <person name="Jeffries T.W."/>
        </authorList>
    </citation>
    <scope>NUCLEOTIDE SEQUENCE [LARGE SCALE GENOMIC DNA]</scope>
    <source>
        <strain evidence="5">ATCC 58044 / CBS 1984 / NCYC 433 / NRRL Y-366-8</strain>
    </source>
</reference>
<organism evidence="4 5">
    <name type="scientific">Wickerhamomyces anomalus (strain ATCC 58044 / CBS 1984 / NCYC 433 / NRRL Y-366-8)</name>
    <name type="common">Yeast</name>
    <name type="synonym">Hansenula anomala</name>
    <dbReference type="NCBI Taxonomy" id="683960"/>
    <lineage>
        <taxon>Eukaryota</taxon>
        <taxon>Fungi</taxon>
        <taxon>Dikarya</taxon>
        <taxon>Ascomycota</taxon>
        <taxon>Saccharomycotina</taxon>
        <taxon>Saccharomycetes</taxon>
        <taxon>Phaffomycetales</taxon>
        <taxon>Wickerhamomycetaceae</taxon>
        <taxon>Wickerhamomyces</taxon>
    </lineage>
</organism>
<name>A0A1E3NXI8_WICAA</name>
<dbReference type="PANTHER" id="PTHR46535">
    <property type="entry name" value="NEDD4-BINDING PROTEIN 2"/>
    <property type="match status" value="1"/>
</dbReference>
<dbReference type="PROSITE" id="PS51140">
    <property type="entry name" value="CUE"/>
    <property type="match status" value="1"/>
</dbReference>
<dbReference type="GeneID" id="30202359"/>
<dbReference type="InterPro" id="IPR009060">
    <property type="entry name" value="UBA-like_sf"/>
</dbReference>
<dbReference type="InterPro" id="IPR002625">
    <property type="entry name" value="Smr_dom"/>
</dbReference>
<dbReference type="Pfam" id="PF02845">
    <property type="entry name" value="CUE"/>
    <property type="match status" value="1"/>
</dbReference>
<accession>A0A1E3NXI8</accession>
<dbReference type="EMBL" id="KV454213">
    <property type="protein sequence ID" value="ODQ57392.1"/>
    <property type="molecule type" value="Genomic_DNA"/>
</dbReference>